<dbReference type="Gene3D" id="4.10.240.10">
    <property type="entry name" value="Zn(2)-C6 fungal-type DNA-binding domain"/>
    <property type="match status" value="1"/>
</dbReference>
<dbReference type="PANTHER" id="PTHR46910">
    <property type="entry name" value="TRANSCRIPTION FACTOR PDR1"/>
    <property type="match status" value="1"/>
</dbReference>
<keyword evidence="7" id="KW-0539">Nucleus</keyword>
<keyword evidence="4" id="KW-0805">Transcription regulation</keyword>
<dbReference type="InterPro" id="IPR050987">
    <property type="entry name" value="AtrR-like"/>
</dbReference>
<dbReference type="CDD" id="cd12148">
    <property type="entry name" value="fungal_TF_MHR"/>
    <property type="match status" value="1"/>
</dbReference>
<dbReference type="InterPro" id="IPR001138">
    <property type="entry name" value="Zn2Cys6_DnaBD"/>
</dbReference>
<sequence length="807" mass="93867">MSKIEKIEGKIKKNNNGNTTTRRRVNKACAVCRRRKVKCDGAQPCQNCKISGLLCSYEKKKVAEHVSLYKQEDDIRKELGSLSHYRKGLENLSAVDSMQLQPLLTQLDSKLDKFRDDLRLTLSRKATESYNQKVSLETSLVETDYVMFNYYEKLYMSECSENLDHSNISIYFGLYSALTLFSNGGFGWLFKKMFSSTLDQEETKKTFYLYLKFFDLSSLWFTKNMKQSAAPLQWCKKYYKSNLPKDISDADVVIDILSDVQNIINDKNINFSDIKKLPPEIVLNRIVELMKKHKTFFSSPDVEFTPLLKKQFFLAEEYMHLVFLEYFERCTYTVIYDNAVTECTLWFLDEFFWKEEYVTLRRFVCAIIGRGIDSGYNRWEYYIGLSEEKADLKRKLWWKLYWWDKWSSLMTGKPTLIQEHQMECLLPRSYLECGIDDKMDPKMLIKSADFKKAYKDGILIDISYYILSKILQYCFDEILYNNKFSSYRIFSANFQNLDQIAAELLENTGLLSGYFKSLEAKLEPFFDNLKGPGSDLDFFSIFYFCTAEASSSVGNVLIRLMGTEKVTAKDKLHDAQMSLRSISVNASQKALQKLLIVKEKYYHIRMCKMATFFIIRIVICAIDSPVEDVVLNASLLCSFLGHYTPSDEHGKLFDEQTSYIYEQQPTVTILFSFILVRIYLQTCLFAANLSVEELANQLKTKSEVAYNMYCDLLDTSSRCFEPLLHDIEVSHMHRSVLELVNKATGTQFFANFKKPVTNEDITGTDHSSISSNMSQDDLLSLINLDDFLSLDIFPEVYHAIWQNFDNE</sequence>
<dbReference type="InterPro" id="IPR036864">
    <property type="entry name" value="Zn2-C6_fun-type_DNA-bd_sf"/>
</dbReference>
<evidence type="ECO:0000256" key="4">
    <source>
        <dbReference type="ARBA" id="ARBA00023015"/>
    </source>
</evidence>
<accession>A0A1X7RAU3</accession>
<evidence type="ECO:0000259" key="10">
    <source>
        <dbReference type="PROSITE" id="PS50048"/>
    </source>
</evidence>
<feature type="transmembrane region" description="Helical" evidence="9">
    <location>
        <begin position="168"/>
        <end position="190"/>
    </location>
</feature>
<evidence type="ECO:0000256" key="5">
    <source>
        <dbReference type="ARBA" id="ARBA00023125"/>
    </source>
</evidence>
<dbReference type="GO" id="GO:0003677">
    <property type="term" value="F:DNA binding"/>
    <property type="evidence" value="ECO:0007669"/>
    <property type="project" value="UniProtKB-KW"/>
</dbReference>
<protein>
    <submittedName>
        <fullName evidence="11">Similar to Saccharomyces cerevisiae YER184C Putative zinc cluster protein</fullName>
    </submittedName>
</protein>
<dbReference type="SUPFAM" id="SSF57701">
    <property type="entry name" value="Zn2/Cys6 DNA-binding domain"/>
    <property type="match status" value="1"/>
</dbReference>
<dbReference type="PROSITE" id="PS00463">
    <property type="entry name" value="ZN2_CY6_FUNGAL_1"/>
    <property type="match status" value="1"/>
</dbReference>
<dbReference type="GO" id="GO:0008270">
    <property type="term" value="F:zinc ion binding"/>
    <property type="evidence" value="ECO:0007669"/>
    <property type="project" value="InterPro"/>
</dbReference>
<dbReference type="GO" id="GO:0005634">
    <property type="term" value="C:nucleus"/>
    <property type="evidence" value="ECO:0007669"/>
    <property type="project" value="UniProtKB-SubCell"/>
</dbReference>
<dbReference type="OrthoDB" id="5600212at2759"/>
<dbReference type="PANTHER" id="PTHR46910:SF37">
    <property type="entry name" value="ZN(II)2CYS6 TRANSCRIPTION FACTOR (EUROFUNG)"/>
    <property type="match status" value="1"/>
</dbReference>
<keyword evidence="12" id="KW-1185">Reference proteome</keyword>
<reference evidence="11 12" key="1">
    <citation type="submission" date="2017-04" db="EMBL/GenBank/DDBJ databases">
        <authorList>
            <person name="Afonso C.L."/>
            <person name="Miller P.J."/>
            <person name="Scott M.A."/>
            <person name="Spackman E."/>
            <person name="Goraichik I."/>
            <person name="Dimitrov K.M."/>
            <person name="Suarez D.L."/>
            <person name="Swayne D.E."/>
        </authorList>
    </citation>
    <scope>NUCLEOTIDE SEQUENCE [LARGE SCALE GENOMIC DNA]</scope>
</reference>
<dbReference type="EMBL" id="FXLY01000014">
    <property type="protein sequence ID" value="SMN22772.1"/>
    <property type="molecule type" value="Genomic_DNA"/>
</dbReference>
<evidence type="ECO:0000256" key="3">
    <source>
        <dbReference type="ARBA" id="ARBA00022833"/>
    </source>
</evidence>
<dbReference type="GO" id="GO:0006351">
    <property type="term" value="P:DNA-templated transcription"/>
    <property type="evidence" value="ECO:0007669"/>
    <property type="project" value="InterPro"/>
</dbReference>
<dbReference type="GO" id="GO:0000981">
    <property type="term" value="F:DNA-binding transcription factor activity, RNA polymerase II-specific"/>
    <property type="evidence" value="ECO:0007669"/>
    <property type="project" value="InterPro"/>
</dbReference>
<dbReference type="Pfam" id="PF04082">
    <property type="entry name" value="Fungal_trans"/>
    <property type="match status" value="1"/>
</dbReference>
<proteinExistence type="predicted"/>
<evidence type="ECO:0000256" key="6">
    <source>
        <dbReference type="ARBA" id="ARBA00023163"/>
    </source>
</evidence>
<dbReference type="Proteomes" id="UP000196158">
    <property type="component" value="Unassembled WGS sequence"/>
</dbReference>
<dbReference type="STRING" id="1789683.A0A1X7RAU3"/>
<dbReference type="PROSITE" id="PS50048">
    <property type="entry name" value="ZN2_CY6_FUNGAL_2"/>
    <property type="match status" value="1"/>
</dbReference>
<evidence type="ECO:0000256" key="2">
    <source>
        <dbReference type="ARBA" id="ARBA00022723"/>
    </source>
</evidence>
<keyword evidence="5" id="KW-0238">DNA-binding</keyword>
<dbReference type="GO" id="GO:0045944">
    <property type="term" value="P:positive regulation of transcription by RNA polymerase II"/>
    <property type="evidence" value="ECO:0007669"/>
    <property type="project" value="UniProtKB-ARBA"/>
</dbReference>
<evidence type="ECO:0000313" key="12">
    <source>
        <dbReference type="Proteomes" id="UP000196158"/>
    </source>
</evidence>
<gene>
    <name evidence="11" type="ORF">KASA_0E00132G</name>
</gene>
<keyword evidence="2" id="KW-0479">Metal-binding</keyword>
<feature type="domain" description="Zn(2)-C6 fungal-type" evidence="10">
    <location>
        <begin position="28"/>
        <end position="57"/>
    </location>
</feature>
<keyword evidence="9" id="KW-0472">Membrane</keyword>
<keyword evidence="6" id="KW-0804">Transcription</keyword>
<comment type="subcellular location">
    <subcellularLocation>
        <location evidence="1">Nucleus</location>
    </subcellularLocation>
</comment>
<name>A0A1X7RAU3_9SACH</name>
<keyword evidence="9" id="KW-0812">Transmembrane</keyword>
<feature type="compositionally biased region" description="Basic and acidic residues" evidence="8">
    <location>
        <begin position="1"/>
        <end position="11"/>
    </location>
</feature>
<evidence type="ECO:0000256" key="9">
    <source>
        <dbReference type="SAM" id="Phobius"/>
    </source>
</evidence>
<evidence type="ECO:0000256" key="1">
    <source>
        <dbReference type="ARBA" id="ARBA00004123"/>
    </source>
</evidence>
<dbReference type="CDD" id="cd00067">
    <property type="entry name" value="GAL4"/>
    <property type="match status" value="1"/>
</dbReference>
<organism evidence="11 12">
    <name type="scientific">Maudiozyma saulgeensis</name>
    <dbReference type="NCBI Taxonomy" id="1789683"/>
    <lineage>
        <taxon>Eukaryota</taxon>
        <taxon>Fungi</taxon>
        <taxon>Dikarya</taxon>
        <taxon>Ascomycota</taxon>
        <taxon>Saccharomycotina</taxon>
        <taxon>Saccharomycetes</taxon>
        <taxon>Saccharomycetales</taxon>
        <taxon>Saccharomycetaceae</taxon>
        <taxon>Maudiozyma</taxon>
    </lineage>
</organism>
<evidence type="ECO:0000313" key="11">
    <source>
        <dbReference type="EMBL" id="SMN22772.1"/>
    </source>
</evidence>
<dbReference type="InterPro" id="IPR007219">
    <property type="entry name" value="XnlR_reg_dom"/>
</dbReference>
<evidence type="ECO:0000256" key="7">
    <source>
        <dbReference type="ARBA" id="ARBA00023242"/>
    </source>
</evidence>
<feature type="region of interest" description="Disordered" evidence="8">
    <location>
        <begin position="1"/>
        <end position="20"/>
    </location>
</feature>
<evidence type="ECO:0000256" key="8">
    <source>
        <dbReference type="SAM" id="MobiDB-lite"/>
    </source>
</evidence>
<keyword evidence="9" id="KW-1133">Transmembrane helix</keyword>
<dbReference type="SMART" id="SM00066">
    <property type="entry name" value="GAL4"/>
    <property type="match status" value="1"/>
</dbReference>
<dbReference type="Pfam" id="PF00172">
    <property type="entry name" value="Zn_clus"/>
    <property type="match status" value="1"/>
</dbReference>
<dbReference type="AlphaFoldDB" id="A0A1X7RAU3"/>
<keyword evidence="3" id="KW-0862">Zinc</keyword>